<comment type="caution">
    <text evidence="3">The sequence shown here is derived from an EMBL/GenBank/DDBJ whole genome shotgun (WGS) entry which is preliminary data.</text>
</comment>
<feature type="domain" description="Integrase catalytic" evidence="2">
    <location>
        <begin position="136"/>
        <end position="327"/>
    </location>
</feature>
<evidence type="ECO:0000313" key="3">
    <source>
        <dbReference type="EMBL" id="MBP0116493.1"/>
    </source>
</evidence>
<dbReference type="InterPro" id="IPR001584">
    <property type="entry name" value="Integrase_cat-core"/>
</dbReference>
<dbReference type="PROSITE" id="PS50994">
    <property type="entry name" value="INTEGRASE"/>
    <property type="match status" value="1"/>
</dbReference>
<evidence type="ECO:0000256" key="1">
    <source>
        <dbReference type="SAM" id="MobiDB-lite"/>
    </source>
</evidence>
<proteinExistence type="predicted"/>
<name>A0ABS4A7U9_9BRAD</name>
<dbReference type="PANTHER" id="PTHR35004">
    <property type="entry name" value="TRANSPOSASE RV3428C-RELATED"/>
    <property type="match status" value="1"/>
</dbReference>
<reference evidence="3 4" key="1">
    <citation type="submission" date="2021-03" db="EMBL/GenBank/DDBJ databases">
        <title>Genome Sequence of Bradyrhizobium vignae strain ISRA400.</title>
        <authorList>
            <person name="Tisa L.S."/>
            <person name="Svistoonoff S."/>
            <person name="Hocher V."/>
            <person name="Fall S."/>
            <person name="Zaiya A."/>
            <person name="Naing D."/>
            <person name="Niang N."/>
            <person name="Diouf A."/>
            <person name="Dasylva M.C."/>
            <person name="Toure O."/>
            <person name="Gueye M."/>
            <person name="Gully D."/>
            <person name="Tisseyre P."/>
            <person name="Simpson S."/>
            <person name="Morris K."/>
            <person name="Thomas W.K."/>
        </authorList>
    </citation>
    <scope>NUCLEOTIDE SEQUENCE [LARGE SCALE GENOMIC DNA]</scope>
    <source>
        <strain evidence="3 4">ISRA400</strain>
    </source>
</reference>
<dbReference type="Proteomes" id="UP000669317">
    <property type="component" value="Unassembled WGS sequence"/>
</dbReference>
<dbReference type="InterPro" id="IPR054353">
    <property type="entry name" value="IstA-like_C"/>
</dbReference>
<feature type="region of interest" description="Disordered" evidence="1">
    <location>
        <begin position="37"/>
        <end position="73"/>
    </location>
</feature>
<evidence type="ECO:0000313" key="4">
    <source>
        <dbReference type="Proteomes" id="UP000669317"/>
    </source>
</evidence>
<dbReference type="RefSeq" id="WP_209296735.1">
    <property type="nucleotide sequence ID" value="NZ_JAGIKT010000141.1"/>
</dbReference>
<keyword evidence="4" id="KW-1185">Reference proteome</keyword>
<dbReference type="SUPFAM" id="SSF53098">
    <property type="entry name" value="Ribonuclease H-like"/>
    <property type="match status" value="1"/>
</dbReference>
<dbReference type="EMBL" id="JAGIKT010000141">
    <property type="protein sequence ID" value="MBP0116493.1"/>
    <property type="molecule type" value="Genomic_DNA"/>
</dbReference>
<gene>
    <name evidence="3" type="primary">istA</name>
    <name evidence="3" type="ORF">JWS04_36660</name>
</gene>
<dbReference type="Pfam" id="PF22483">
    <property type="entry name" value="Mu-transpos_C_2"/>
    <property type="match status" value="1"/>
</dbReference>
<dbReference type="NCBIfam" id="NF033546">
    <property type="entry name" value="transpos_IS21"/>
    <property type="match status" value="1"/>
</dbReference>
<protein>
    <submittedName>
        <fullName evidence="3">IS21 family transposase</fullName>
    </submittedName>
</protein>
<sequence>MQVVLPPRGITRVPGRHINDHQMRLYMKYRQTDSPPVAAAKASFSPSTAYRIEKDPRLPSQKKGGRGRRRPDPLAEVFETEVVPMLKAAPGVRPVAIFEEMLRRHPELGAGIRRTLERRIRAWRAIHGEEQEVIFRQTHEVGQVGLSDFTDMGELGVTIAGVPLDHRLYHFRLAYCGFEHAHVVLGGESFVALAEGLQNALWSLGGAPREHRTDSLSAAFCNLDRNARDDLTRRYEDLCAHYGMRPSRNNRGIAHENGAIESSHGHLKRTIADALLLRGTADFDDLAAYRGFIDEIVSRRNARNAKRIDHERATLQALPDRRTSDYEEVIVRVTSSGGFTLRKVFYTVPSRLIGHQLRVRLYDDRLDVFVGGTHLVTLPRGRPHPNGKHDQVVDYRHVIHSLRRKPMALLNLVYRDRLFPREAYRRTFDSLRERLPDKKACRLMVDLLALAHERGCEADLADQLAADLDAGRLPDLNRLRAHFAPDPAHVPNVVVQLAPLAAYECLIGADQIGDAA</sequence>
<dbReference type="PANTHER" id="PTHR35004:SF7">
    <property type="entry name" value="INTEGRASE PROTEIN"/>
    <property type="match status" value="1"/>
</dbReference>
<accession>A0ABS4A7U9</accession>
<organism evidence="3 4">
    <name type="scientific">Bradyrhizobium vignae</name>
    <dbReference type="NCBI Taxonomy" id="1549949"/>
    <lineage>
        <taxon>Bacteria</taxon>
        <taxon>Pseudomonadati</taxon>
        <taxon>Pseudomonadota</taxon>
        <taxon>Alphaproteobacteria</taxon>
        <taxon>Hyphomicrobiales</taxon>
        <taxon>Nitrobacteraceae</taxon>
        <taxon>Bradyrhizobium</taxon>
    </lineage>
</organism>
<evidence type="ECO:0000259" key="2">
    <source>
        <dbReference type="PROSITE" id="PS50994"/>
    </source>
</evidence>
<dbReference type="InterPro" id="IPR012337">
    <property type="entry name" value="RNaseH-like_sf"/>
</dbReference>